<dbReference type="GO" id="GO:0016682">
    <property type="term" value="F:oxidoreductase activity, acting on diphenols and related substances as donors, oxygen as acceptor"/>
    <property type="evidence" value="ECO:0007669"/>
    <property type="project" value="InterPro"/>
</dbReference>
<evidence type="ECO:0000259" key="16">
    <source>
        <dbReference type="PROSITE" id="PS50857"/>
    </source>
</evidence>
<evidence type="ECO:0000256" key="4">
    <source>
        <dbReference type="ARBA" id="ARBA00022475"/>
    </source>
</evidence>
<dbReference type="InterPro" id="IPR034227">
    <property type="entry name" value="CuRO_UO_II"/>
</dbReference>
<keyword evidence="7" id="KW-0732">Signal</keyword>
<dbReference type="PROSITE" id="PS50999">
    <property type="entry name" value="COX2_TM"/>
    <property type="match status" value="1"/>
</dbReference>
<keyword evidence="10 14" id="KW-0560">Oxidoreductase</keyword>
<evidence type="ECO:0000256" key="11">
    <source>
        <dbReference type="ARBA" id="ARBA00023136"/>
    </source>
</evidence>
<keyword evidence="8 14" id="KW-0249">Electron transport</keyword>
<dbReference type="CDD" id="cd04212">
    <property type="entry name" value="CuRO_UO_II"/>
    <property type="match status" value="1"/>
</dbReference>
<dbReference type="InterPro" id="IPR011759">
    <property type="entry name" value="Cyt_c_oxidase_su2_TM_dom"/>
</dbReference>
<keyword evidence="4 14" id="KW-1003">Cell membrane</keyword>
<evidence type="ECO:0000256" key="9">
    <source>
        <dbReference type="ARBA" id="ARBA00022989"/>
    </source>
</evidence>
<evidence type="ECO:0000256" key="5">
    <source>
        <dbReference type="ARBA" id="ARBA00022660"/>
    </source>
</evidence>
<evidence type="ECO:0000256" key="8">
    <source>
        <dbReference type="ARBA" id="ARBA00022982"/>
    </source>
</evidence>
<evidence type="ECO:0000256" key="14">
    <source>
        <dbReference type="PIRNR" id="PIRNR000292"/>
    </source>
</evidence>
<keyword evidence="9 15" id="KW-1133">Transmembrane helix</keyword>
<evidence type="ECO:0000256" key="15">
    <source>
        <dbReference type="SAM" id="Phobius"/>
    </source>
</evidence>
<evidence type="ECO:0000259" key="17">
    <source>
        <dbReference type="PROSITE" id="PS50999"/>
    </source>
</evidence>
<feature type="transmembrane region" description="Helical" evidence="15">
    <location>
        <begin position="76"/>
        <end position="96"/>
    </location>
</feature>
<dbReference type="Pfam" id="PF06481">
    <property type="entry name" value="COX_ARM"/>
    <property type="match status" value="1"/>
</dbReference>
<gene>
    <name evidence="18" type="ORF">J7S20_10905</name>
</gene>
<evidence type="ECO:0000256" key="1">
    <source>
        <dbReference type="ARBA" id="ARBA00004651"/>
    </source>
</evidence>
<keyword evidence="11 14" id="KW-0472">Membrane</keyword>
<dbReference type="Pfam" id="PF00116">
    <property type="entry name" value="COX2"/>
    <property type="match status" value="1"/>
</dbReference>
<sequence length="281" mass="31880">MFLALAGCGAFHDSFFNAAGPIAGQERHLFIIVSIVMLFVIGPVLILTPIIAWHYRLSNTKHAYRPHWSFSWILEFFIWVPPTLIVIGLSFLLWNYTHKLDPYRPIESSQPTLEVRAVSLDWKWLFIYPRQHVATVNMLAIPAGRPVHIEMTSGTVMQSLMIPQLAGQIYTMGGMTTQLHIQADHPGTYTGQNTQYNGEGFAKQKFAVNALAPQQFDEWIAHVRATGKPFDAKAYHHLFEKSVEKQPILFSSAPDGLFQRILDRYHPTARASDTNPEVIRP</sequence>
<dbReference type="AlphaFoldDB" id="A0A8T4ILH7"/>
<feature type="domain" description="Cytochrome oxidase subunit II transmembrane region profile" evidence="17">
    <location>
        <begin position="7"/>
        <end position="104"/>
    </location>
</feature>
<keyword evidence="13" id="KW-0449">Lipoprotein</keyword>
<dbReference type="Gene3D" id="2.60.40.420">
    <property type="entry name" value="Cupredoxins - blue copper proteins"/>
    <property type="match status" value="1"/>
</dbReference>
<keyword evidence="3 14" id="KW-0813">Transport</keyword>
<feature type="transmembrane region" description="Helical" evidence="15">
    <location>
        <begin position="28"/>
        <end position="55"/>
    </location>
</feature>
<dbReference type="Proteomes" id="UP000676996">
    <property type="component" value="Unassembled WGS sequence"/>
</dbReference>
<comment type="similarity">
    <text evidence="2 14">Belongs to the cytochrome c oxidase subunit 2 family.</text>
</comment>
<dbReference type="Gene3D" id="1.10.287.90">
    <property type="match status" value="1"/>
</dbReference>
<reference evidence="18" key="1">
    <citation type="submission" date="2021-04" db="EMBL/GenBank/DDBJ databases">
        <title>Ouciella asimina sp. nov., isolated from the surface seawater in the hydrothermal field of Okinawa Trough.</title>
        <authorList>
            <person name="Shuang W."/>
        </authorList>
    </citation>
    <scope>NUCLEOTIDE SEQUENCE</scope>
    <source>
        <strain evidence="18">LXI357</strain>
    </source>
</reference>
<dbReference type="InterPro" id="IPR008972">
    <property type="entry name" value="Cupredoxin"/>
</dbReference>
<dbReference type="GO" id="GO:0005507">
    <property type="term" value="F:copper ion binding"/>
    <property type="evidence" value="ECO:0007669"/>
    <property type="project" value="InterPro"/>
</dbReference>
<evidence type="ECO:0000256" key="2">
    <source>
        <dbReference type="ARBA" id="ARBA00007866"/>
    </source>
</evidence>
<dbReference type="PANTHER" id="PTHR22888">
    <property type="entry name" value="CYTOCHROME C OXIDASE, SUBUNIT II"/>
    <property type="match status" value="1"/>
</dbReference>
<keyword evidence="19" id="KW-1185">Reference proteome</keyword>
<feature type="domain" description="Cytochrome oxidase subunit II copper A binding" evidence="16">
    <location>
        <begin position="110"/>
        <end position="222"/>
    </location>
</feature>
<dbReference type="SUPFAM" id="SSF81464">
    <property type="entry name" value="Cytochrome c oxidase subunit II-like, transmembrane region"/>
    <property type="match status" value="1"/>
</dbReference>
<dbReference type="GO" id="GO:0005886">
    <property type="term" value="C:plasma membrane"/>
    <property type="evidence" value="ECO:0007669"/>
    <property type="project" value="UniProtKB-SubCell"/>
</dbReference>
<keyword evidence="5 14" id="KW-0679">Respiratory chain</keyword>
<dbReference type="GO" id="GO:0009486">
    <property type="term" value="F:cytochrome bo3 ubiquinol oxidase activity"/>
    <property type="evidence" value="ECO:0007669"/>
    <property type="project" value="InterPro"/>
</dbReference>
<evidence type="ECO:0000313" key="18">
    <source>
        <dbReference type="EMBL" id="MBR0553016.1"/>
    </source>
</evidence>
<comment type="subcellular location">
    <subcellularLocation>
        <location evidence="1">Cell membrane</location>
        <topology evidence="1">Multi-pass membrane protein</topology>
    </subcellularLocation>
</comment>
<proteinExistence type="inferred from homology"/>
<protein>
    <recommendedName>
        <fullName evidence="14">Ubiquinol oxidase subunit 2</fullName>
    </recommendedName>
</protein>
<dbReference type="SUPFAM" id="SSF49503">
    <property type="entry name" value="Cupredoxins"/>
    <property type="match status" value="1"/>
</dbReference>
<dbReference type="PIRSF" id="PIRSF000292">
    <property type="entry name" value="Ubi_od_II"/>
    <property type="match status" value="1"/>
</dbReference>
<name>A0A8T4ILH7_9SPHN</name>
<evidence type="ECO:0000256" key="6">
    <source>
        <dbReference type="ARBA" id="ARBA00022692"/>
    </source>
</evidence>
<keyword evidence="6 15" id="KW-0812">Transmembrane</keyword>
<evidence type="ECO:0000256" key="13">
    <source>
        <dbReference type="ARBA" id="ARBA00023288"/>
    </source>
</evidence>
<keyword evidence="12" id="KW-0564">Palmitate</keyword>
<dbReference type="InterPro" id="IPR006333">
    <property type="entry name" value="Cyt_o_ubiquinol_oxidase_su2"/>
</dbReference>
<dbReference type="PROSITE" id="PS50857">
    <property type="entry name" value="COX2_CUA"/>
    <property type="match status" value="1"/>
</dbReference>
<dbReference type="InterPro" id="IPR002429">
    <property type="entry name" value="CcO_II-like_C"/>
</dbReference>
<dbReference type="RefSeq" id="WP_284054266.1">
    <property type="nucleotide sequence ID" value="NZ_JAGRQC010000003.1"/>
</dbReference>
<dbReference type="GO" id="GO:0042773">
    <property type="term" value="P:ATP synthesis coupled electron transport"/>
    <property type="evidence" value="ECO:0007669"/>
    <property type="project" value="TreeGrafter"/>
</dbReference>
<dbReference type="InterPro" id="IPR045187">
    <property type="entry name" value="CcO_II"/>
</dbReference>
<dbReference type="InterPro" id="IPR036257">
    <property type="entry name" value="Cyt_c_oxidase_su2_TM_sf"/>
</dbReference>
<accession>A0A8T4ILH7</accession>
<dbReference type="EMBL" id="JAGRQC010000003">
    <property type="protein sequence ID" value="MBR0553016.1"/>
    <property type="molecule type" value="Genomic_DNA"/>
</dbReference>
<dbReference type="PANTHER" id="PTHR22888:SF18">
    <property type="entry name" value="CYTOCHROME BO(3) UBIQUINOL OXIDASE SUBUNIT 2"/>
    <property type="match status" value="1"/>
</dbReference>
<dbReference type="InterPro" id="IPR010514">
    <property type="entry name" value="COX_ARM"/>
</dbReference>
<comment type="caution">
    <text evidence="18">The sequence shown here is derived from an EMBL/GenBank/DDBJ whole genome shotgun (WGS) entry which is preliminary data.</text>
</comment>
<evidence type="ECO:0000256" key="12">
    <source>
        <dbReference type="ARBA" id="ARBA00023139"/>
    </source>
</evidence>
<evidence type="ECO:0000256" key="7">
    <source>
        <dbReference type="ARBA" id="ARBA00022729"/>
    </source>
</evidence>
<organism evidence="18 19">
    <name type="scientific">Stakelama marina</name>
    <dbReference type="NCBI Taxonomy" id="2826939"/>
    <lineage>
        <taxon>Bacteria</taxon>
        <taxon>Pseudomonadati</taxon>
        <taxon>Pseudomonadota</taxon>
        <taxon>Alphaproteobacteria</taxon>
        <taxon>Sphingomonadales</taxon>
        <taxon>Sphingomonadaceae</taxon>
        <taxon>Stakelama</taxon>
    </lineage>
</organism>
<evidence type="ECO:0000256" key="3">
    <source>
        <dbReference type="ARBA" id="ARBA00022448"/>
    </source>
</evidence>
<evidence type="ECO:0000313" key="19">
    <source>
        <dbReference type="Proteomes" id="UP000676996"/>
    </source>
</evidence>
<dbReference type="GO" id="GO:0004129">
    <property type="term" value="F:cytochrome-c oxidase activity"/>
    <property type="evidence" value="ECO:0007669"/>
    <property type="project" value="UniProtKB-UniRule"/>
</dbReference>
<evidence type="ECO:0000256" key="10">
    <source>
        <dbReference type="ARBA" id="ARBA00023002"/>
    </source>
</evidence>